<dbReference type="Pfam" id="PF22629">
    <property type="entry name" value="ACT_AHAS_ss"/>
    <property type="match status" value="1"/>
</dbReference>
<evidence type="ECO:0000313" key="7">
    <source>
        <dbReference type="EMBL" id="VAV84396.1"/>
    </source>
</evidence>
<keyword evidence="5" id="KW-0100">Branched-chain amino acid biosynthesis</keyword>
<sequence>MAKGVRHTISVSVVNEFGVLSRIAGLFSGRGFNIESLCVAETLDPKVSRMTIVTTGDDRILEQITKQLNKLVNVIKVHDLTGEEYFERELALIKVNIKQDTRTEILSIADIFRTKIVDVSPRSYTLEVTGDENKIRAITELLRPFGIKEIVRTGRIAIGRSPKAK</sequence>
<dbReference type="InterPro" id="IPR054480">
    <property type="entry name" value="AHAS_small-like_ACT"/>
</dbReference>
<dbReference type="SUPFAM" id="SSF55021">
    <property type="entry name" value="ACT-like"/>
    <property type="match status" value="2"/>
</dbReference>
<proteinExistence type="inferred from homology"/>
<keyword evidence="4" id="KW-0028">Amino-acid biosynthesis</keyword>
<dbReference type="EC" id="2.2.1.6" evidence="7"/>
<evidence type="ECO:0000259" key="6">
    <source>
        <dbReference type="PROSITE" id="PS51671"/>
    </source>
</evidence>
<dbReference type="FunFam" id="3.30.70.1150:FF:000001">
    <property type="entry name" value="Acetolactate synthase small subunit"/>
    <property type="match status" value="1"/>
</dbReference>
<name>A0A3B0R5N3_9ZZZZ</name>
<evidence type="ECO:0000256" key="4">
    <source>
        <dbReference type="ARBA" id="ARBA00022605"/>
    </source>
</evidence>
<dbReference type="AlphaFoldDB" id="A0A3B0R5N3"/>
<dbReference type="NCBIfam" id="NF008864">
    <property type="entry name" value="PRK11895.1"/>
    <property type="match status" value="1"/>
</dbReference>
<dbReference type="InterPro" id="IPR027271">
    <property type="entry name" value="Acetolactate_synth/TF_NikR_C"/>
</dbReference>
<dbReference type="GO" id="GO:0005829">
    <property type="term" value="C:cytosol"/>
    <property type="evidence" value="ECO:0007669"/>
    <property type="project" value="TreeGrafter"/>
</dbReference>
<protein>
    <submittedName>
        <fullName evidence="7">Acetolactate synthase small subunit</fullName>
        <ecNumber evidence="7">2.2.1.6</ecNumber>
    </submittedName>
</protein>
<feature type="domain" description="ACT" evidence="6">
    <location>
        <begin position="8"/>
        <end position="82"/>
    </location>
</feature>
<dbReference type="GO" id="GO:0003984">
    <property type="term" value="F:acetolactate synthase activity"/>
    <property type="evidence" value="ECO:0007669"/>
    <property type="project" value="UniProtKB-EC"/>
</dbReference>
<accession>A0A3B0R5N3</accession>
<dbReference type="FunFam" id="3.30.70.260:FF:000001">
    <property type="entry name" value="Acetolactate synthase, small subunit"/>
    <property type="match status" value="1"/>
</dbReference>
<dbReference type="PANTHER" id="PTHR30239:SF0">
    <property type="entry name" value="ACETOLACTATE SYNTHASE SMALL SUBUNIT 1, CHLOROPLASTIC"/>
    <property type="match status" value="1"/>
</dbReference>
<dbReference type="EMBL" id="UOEA01000067">
    <property type="protein sequence ID" value="VAV84396.1"/>
    <property type="molecule type" value="Genomic_DNA"/>
</dbReference>
<dbReference type="GO" id="GO:0009097">
    <property type="term" value="P:isoleucine biosynthetic process"/>
    <property type="evidence" value="ECO:0007669"/>
    <property type="project" value="UniProtKB-UniPathway"/>
</dbReference>
<evidence type="ECO:0000256" key="3">
    <source>
        <dbReference type="ARBA" id="ARBA00006341"/>
    </source>
</evidence>
<dbReference type="UniPathway" id="UPA00047">
    <property type="reaction ID" value="UER00055"/>
</dbReference>
<evidence type="ECO:0000256" key="1">
    <source>
        <dbReference type="ARBA" id="ARBA00004974"/>
    </source>
</evidence>
<dbReference type="InterPro" id="IPR039557">
    <property type="entry name" value="AHAS_ACT"/>
</dbReference>
<dbReference type="Pfam" id="PF10369">
    <property type="entry name" value="ALS_ss_C"/>
    <property type="match status" value="1"/>
</dbReference>
<dbReference type="Gene3D" id="3.30.70.1150">
    <property type="entry name" value="ACT-like. Chain A, domain 2"/>
    <property type="match status" value="1"/>
</dbReference>
<keyword evidence="7" id="KW-0808">Transferase</keyword>
<dbReference type="CDD" id="cd04878">
    <property type="entry name" value="ACT_AHAS"/>
    <property type="match status" value="1"/>
</dbReference>
<dbReference type="Gene3D" id="3.30.70.260">
    <property type="match status" value="1"/>
</dbReference>
<evidence type="ECO:0000256" key="2">
    <source>
        <dbReference type="ARBA" id="ARBA00005025"/>
    </source>
</evidence>
<comment type="pathway">
    <text evidence="1">Amino-acid biosynthesis; L-isoleucine biosynthesis; L-isoleucine from 2-oxobutanoate: step 1/4.</text>
</comment>
<gene>
    <name evidence="7" type="ORF">MNBD_DELTA01-1038</name>
</gene>
<dbReference type="InterPro" id="IPR004789">
    <property type="entry name" value="Acetalactate_synth_ssu"/>
</dbReference>
<dbReference type="GO" id="GO:0009099">
    <property type="term" value="P:L-valine biosynthetic process"/>
    <property type="evidence" value="ECO:0007669"/>
    <property type="project" value="UniProtKB-UniPathway"/>
</dbReference>
<comment type="similarity">
    <text evidence="3">Belongs to the acetolactate synthase small subunit family.</text>
</comment>
<dbReference type="GO" id="GO:1990610">
    <property type="term" value="F:acetolactate synthase regulator activity"/>
    <property type="evidence" value="ECO:0007669"/>
    <property type="project" value="InterPro"/>
</dbReference>
<dbReference type="UniPathway" id="UPA00049">
    <property type="reaction ID" value="UER00059"/>
</dbReference>
<dbReference type="InterPro" id="IPR002912">
    <property type="entry name" value="ACT_dom"/>
</dbReference>
<evidence type="ECO:0000256" key="5">
    <source>
        <dbReference type="ARBA" id="ARBA00023304"/>
    </source>
</evidence>
<dbReference type="NCBIfam" id="TIGR00119">
    <property type="entry name" value="acolac_sm"/>
    <property type="match status" value="1"/>
</dbReference>
<reference evidence="7" key="1">
    <citation type="submission" date="2018-06" db="EMBL/GenBank/DDBJ databases">
        <authorList>
            <person name="Zhirakovskaya E."/>
        </authorList>
    </citation>
    <scope>NUCLEOTIDE SEQUENCE</scope>
</reference>
<dbReference type="PROSITE" id="PS51671">
    <property type="entry name" value="ACT"/>
    <property type="match status" value="1"/>
</dbReference>
<dbReference type="PANTHER" id="PTHR30239">
    <property type="entry name" value="ACETOLACTATE SYNTHASE SMALL SUBUNIT"/>
    <property type="match status" value="1"/>
</dbReference>
<dbReference type="InterPro" id="IPR019455">
    <property type="entry name" value="Acetolactate_synth_ssu_C"/>
</dbReference>
<organism evidence="7">
    <name type="scientific">hydrothermal vent metagenome</name>
    <dbReference type="NCBI Taxonomy" id="652676"/>
    <lineage>
        <taxon>unclassified sequences</taxon>
        <taxon>metagenomes</taxon>
        <taxon>ecological metagenomes</taxon>
    </lineage>
</organism>
<dbReference type="InterPro" id="IPR045865">
    <property type="entry name" value="ACT-like_dom_sf"/>
</dbReference>
<comment type="pathway">
    <text evidence="2">Amino-acid biosynthesis; L-valine biosynthesis; L-valine from pyruvate: step 1/4.</text>
</comment>